<dbReference type="GO" id="GO:0003824">
    <property type="term" value="F:catalytic activity"/>
    <property type="evidence" value="ECO:0007669"/>
    <property type="project" value="UniProtKB-ARBA"/>
</dbReference>
<dbReference type="AlphaFoldDB" id="A0A364V9Z0"/>
<feature type="chain" id="PRO_5017075511" description="AB hydrolase-1 domain-containing protein" evidence="2">
    <location>
        <begin position="37"/>
        <end position="364"/>
    </location>
</feature>
<dbReference type="Proteomes" id="UP000251047">
    <property type="component" value="Unassembled WGS sequence"/>
</dbReference>
<gene>
    <name evidence="4" type="ORF">CWC39_08255</name>
</gene>
<dbReference type="PANTHER" id="PTHR43329">
    <property type="entry name" value="EPOXIDE HYDROLASE"/>
    <property type="match status" value="1"/>
</dbReference>
<organism evidence="4 5">
    <name type="scientific">Corynebacterium heidelbergense</name>
    <dbReference type="NCBI Taxonomy" id="2055947"/>
    <lineage>
        <taxon>Bacteria</taxon>
        <taxon>Bacillati</taxon>
        <taxon>Actinomycetota</taxon>
        <taxon>Actinomycetes</taxon>
        <taxon>Mycobacteriales</taxon>
        <taxon>Corynebacteriaceae</taxon>
        <taxon>Corynebacterium</taxon>
    </lineage>
</organism>
<dbReference type="InterPro" id="IPR000073">
    <property type="entry name" value="AB_hydrolase_1"/>
</dbReference>
<dbReference type="SUPFAM" id="SSF53474">
    <property type="entry name" value="alpha/beta-Hydrolases"/>
    <property type="match status" value="1"/>
</dbReference>
<protein>
    <recommendedName>
        <fullName evidence="3">AB hydrolase-1 domain-containing protein</fullName>
    </recommendedName>
</protein>
<dbReference type="EMBL" id="PHQP01000070">
    <property type="protein sequence ID" value="RAV33472.1"/>
    <property type="molecule type" value="Genomic_DNA"/>
</dbReference>
<keyword evidence="2" id="KW-0732">Signal</keyword>
<feature type="domain" description="AB hydrolase-1" evidence="3">
    <location>
        <begin position="98"/>
        <end position="350"/>
    </location>
</feature>
<name>A0A364V9Z0_9CORY</name>
<dbReference type="Pfam" id="PF00561">
    <property type="entry name" value="Abhydrolase_1"/>
    <property type="match status" value="1"/>
</dbReference>
<evidence type="ECO:0000256" key="1">
    <source>
        <dbReference type="SAM" id="MobiDB-lite"/>
    </source>
</evidence>
<dbReference type="OrthoDB" id="9802489at2"/>
<dbReference type="Gene3D" id="3.40.50.1820">
    <property type="entry name" value="alpha/beta hydrolase"/>
    <property type="match status" value="1"/>
</dbReference>
<evidence type="ECO:0000313" key="5">
    <source>
        <dbReference type="Proteomes" id="UP000251047"/>
    </source>
</evidence>
<accession>A0A364V9Z0</accession>
<proteinExistence type="predicted"/>
<comment type="caution">
    <text evidence="4">The sequence shown here is derived from an EMBL/GenBank/DDBJ whole genome shotgun (WGS) entry which is preliminary data.</text>
</comment>
<evidence type="ECO:0000256" key="2">
    <source>
        <dbReference type="SAM" id="SignalP"/>
    </source>
</evidence>
<evidence type="ECO:0000259" key="3">
    <source>
        <dbReference type="Pfam" id="PF00561"/>
    </source>
</evidence>
<reference evidence="4 5" key="1">
    <citation type="journal article" date="2018" name="Syst. Appl. Microbiol.">
        <title>Corynebacterium heidelbergense sp. nov., isolated from the preen glands of Egyptian geese (Alopochen aegyptiacus).</title>
        <authorList>
            <person name="Braun M.S."/>
            <person name="Wang E."/>
            <person name="Zimmermann S."/>
            <person name="Wink M."/>
        </authorList>
    </citation>
    <scope>NUCLEOTIDE SEQUENCE [LARGE SCALE GENOMIC DNA]</scope>
    <source>
        <strain evidence="4 5">DSM 104638</strain>
    </source>
</reference>
<sequence>MLRDLKRQYIPAAQRSSAAVLLTAALATFGAVPATLAEPAQAPTPGSGAELSSAPPEANGITYQVGHSPVPETEGTATSKDGTPISYFEYGKARGTAPTLVLVHGYPNTHAVFYGVIKELASKYHIVNIDTRGSGKSGHPADTSAYTMDRLNEDFLAVVNQAAPGEKVTYVGHDFGGIIGWDLLAHPETRDRIANYVTFSSPSFEQWSQWLRTRTQLGDQPFGLLDVASQMIRIPEFWGFLVPGVPEASWAVGTFDAVVRYFNRLSDEPREAGYSNADGLAQARMYQANFGDRILHPRYTKLENTPPILSLDATQDRFFDRDFVYSMDAQQPEVTHESFEGGHWGLATNPKDVAAHIDGFVARH</sequence>
<dbReference type="InterPro" id="IPR029058">
    <property type="entry name" value="AB_hydrolase_fold"/>
</dbReference>
<evidence type="ECO:0000313" key="4">
    <source>
        <dbReference type="EMBL" id="RAV33472.1"/>
    </source>
</evidence>
<dbReference type="RefSeq" id="WP_112770011.1">
    <property type="nucleotide sequence ID" value="NZ_CP063191.1"/>
</dbReference>
<feature type="region of interest" description="Disordered" evidence="1">
    <location>
        <begin position="40"/>
        <end position="82"/>
    </location>
</feature>
<feature type="signal peptide" evidence="2">
    <location>
        <begin position="1"/>
        <end position="36"/>
    </location>
</feature>